<protein>
    <submittedName>
        <fullName evidence="1">Uncharacterized protein</fullName>
    </submittedName>
</protein>
<gene>
    <name evidence="1" type="ORF">VP01_2194g3</name>
</gene>
<evidence type="ECO:0000313" key="2">
    <source>
        <dbReference type="Proteomes" id="UP000037035"/>
    </source>
</evidence>
<dbReference type="EMBL" id="LAVV01007052">
    <property type="protein sequence ID" value="KNZ57285.1"/>
    <property type="molecule type" value="Genomic_DNA"/>
</dbReference>
<keyword evidence="2" id="KW-1185">Reference proteome</keyword>
<accession>A0A0L6VAW7</accession>
<dbReference type="Proteomes" id="UP000037035">
    <property type="component" value="Unassembled WGS sequence"/>
</dbReference>
<dbReference type="AlphaFoldDB" id="A0A0L6VAW7"/>
<sequence length="919" mass="104234">MARFLGLEGCVQPFNHSSAYIPKPHCIGKCRKETLTESIGHVFYIHYGDCDGGLVKLLLMMMVKSYRAGADEWESYGGALILERKRKPARCWSSERCAKLGPKPRGNLNVSSPVWTKCSNGYITLSYAIWHRLQCSWKLLINPAVGQIILHYLNNYLYTQDKYDRGVCYTKYQKPILKPTTEEPCTCLQVKNRSIGSPAVNTHLSHLSLYPIRNINIVNVSFSEKRVRVMGVFWSGTSRLPGWGLGAGRTALQSFSADTVVHTILRSTSAAGLLSGRESASSCVCDRTQWHMSVLCIPRKATVEVRERRRPKQLGKPTGIQSSFHRSQKMTYGWYVHTSSFCFFFDCWMNSVFPSAMPHKGIITLLKDKSKNIQKLVSNWAKRPIAIQDTLGHRPAANTCQPSRSYSPKVVGITTSGNINQLIISSCSNLLKCLMYSGLTTNPSPLTSWRCEKQPRGMIYVIVSDKVRLLRDYFTHCGVFIGEAIAASAITAADSMESIFRTFFRLSGLSFAFRKGTGIEVWFWGLKRASGFSFSHETIFFCATNMCSLSVFKFMITLTCIFGKQYEAGCSCAQTLFKEKGGNRESSFRITKRQKIHSFFPGCSVQRVVTRECLLLELILTYLEVFPSEIKTFSFHSGEEVRGGEGSPGCVGAEFCISSYHHSSEKGSQVNTSITQRGTFRISFWVGRGKERRNQRLPGTNREGLTVYQLHGFSFHTTYLVDHNHWGLCIVYFYTLSPLFPLFLLFPILYQKNPIQFWHLELPCPSTRRHGFLLPHLRSSRIQNDGKICVLIGSLFRDRSLKRPPLTLTLPTLIEISTWEAGDLIRKFTSTNSSWRLQSTPELRVCGPIFLAPNANFALTRGIKYDQIHNYLINWTYEGVSNITNLQLETKVTWEEKRCFKNCGFLKTPRLHKGRFGHI</sequence>
<comment type="caution">
    <text evidence="1">The sequence shown here is derived from an EMBL/GenBank/DDBJ whole genome shotgun (WGS) entry which is preliminary data.</text>
</comment>
<organism evidence="1 2">
    <name type="scientific">Puccinia sorghi</name>
    <dbReference type="NCBI Taxonomy" id="27349"/>
    <lineage>
        <taxon>Eukaryota</taxon>
        <taxon>Fungi</taxon>
        <taxon>Dikarya</taxon>
        <taxon>Basidiomycota</taxon>
        <taxon>Pucciniomycotina</taxon>
        <taxon>Pucciniomycetes</taxon>
        <taxon>Pucciniales</taxon>
        <taxon>Pucciniaceae</taxon>
        <taxon>Puccinia</taxon>
    </lineage>
</organism>
<proteinExistence type="predicted"/>
<name>A0A0L6VAW7_9BASI</name>
<evidence type="ECO:0000313" key="1">
    <source>
        <dbReference type="EMBL" id="KNZ57285.1"/>
    </source>
</evidence>
<dbReference type="VEuPathDB" id="FungiDB:VP01_2194g3"/>
<reference evidence="1 2" key="1">
    <citation type="submission" date="2015-08" db="EMBL/GenBank/DDBJ databases">
        <title>Next Generation Sequencing and Analysis of the Genome of Puccinia sorghi L Schw, the Causal Agent of Maize Common Rust.</title>
        <authorList>
            <person name="Rochi L."/>
            <person name="Burguener G."/>
            <person name="Darino M."/>
            <person name="Turjanski A."/>
            <person name="Kreff E."/>
            <person name="Dieguez M.J."/>
            <person name="Sacco F."/>
        </authorList>
    </citation>
    <scope>NUCLEOTIDE SEQUENCE [LARGE SCALE GENOMIC DNA]</scope>
    <source>
        <strain evidence="1 2">RO10H11247</strain>
    </source>
</reference>